<evidence type="ECO:0000313" key="1">
    <source>
        <dbReference type="EMBL" id="KRL26602.1"/>
    </source>
</evidence>
<sequence>MHTAPVVINSIIGNVLSCELPSMKQASSSINWQIHHQDLLGTDFNFQWNLKLL</sequence>
<reference evidence="1 2" key="1">
    <citation type="journal article" date="2015" name="Genome Announc.">
        <title>Expanding the biotechnology potential of lactobacilli through comparative genomics of 213 strains and associated genera.</title>
        <authorList>
            <person name="Sun Z."/>
            <person name="Harris H.M."/>
            <person name="McCann A."/>
            <person name="Guo C."/>
            <person name="Argimon S."/>
            <person name="Zhang W."/>
            <person name="Yang X."/>
            <person name="Jeffery I.B."/>
            <person name="Cooney J.C."/>
            <person name="Kagawa T.F."/>
            <person name="Liu W."/>
            <person name="Song Y."/>
            <person name="Salvetti E."/>
            <person name="Wrobel A."/>
            <person name="Rasinkangas P."/>
            <person name="Parkhill J."/>
            <person name="Rea M.C."/>
            <person name="O'Sullivan O."/>
            <person name="Ritari J."/>
            <person name="Douillard F.P."/>
            <person name="Paul Ross R."/>
            <person name="Yang R."/>
            <person name="Briner A.E."/>
            <person name="Felis G.E."/>
            <person name="de Vos W.M."/>
            <person name="Barrangou R."/>
            <person name="Klaenhammer T.R."/>
            <person name="Caufield P.W."/>
            <person name="Cui Y."/>
            <person name="Zhang H."/>
            <person name="O'Toole P.W."/>
        </authorList>
    </citation>
    <scope>NUCLEOTIDE SEQUENCE [LARGE SCALE GENOMIC DNA]</scope>
    <source>
        <strain evidence="1 2">DSM 13345</strain>
    </source>
</reference>
<accession>A0A0R1PAG9</accession>
<dbReference type="AlphaFoldDB" id="A0A0R1PAG9"/>
<organism evidence="1 2">
    <name type="scientific">Limosilactobacillus mucosae DSM 13345</name>
    <dbReference type="NCBI Taxonomy" id="1423771"/>
    <lineage>
        <taxon>Bacteria</taxon>
        <taxon>Bacillati</taxon>
        <taxon>Bacillota</taxon>
        <taxon>Bacilli</taxon>
        <taxon>Lactobacillales</taxon>
        <taxon>Lactobacillaceae</taxon>
        <taxon>Limosilactobacillus</taxon>
    </lineage>
</organism>
<dbReference type="Proteomes" id="UP000050901">
    <property type="component" value="Unassembled WGS sequence"/>
</dbReference>
<gene>
    <name evidence="1" type="ORF">FC47_GL001264</name>
</gene>
<name>A0A0R1PAG9_LIMMU</name>
<comment type="caution">
    <text evidence="1">The sequence shown here is derived from an EMBL/GenBank/DDBJ whole genome shotgun (WGS) entry which is preliminary data.</text>
</comment>
<dbReference type="EMBL" id="AZEQ01000003">
    <property type="protein sequence ID" value="KRL26602.1"/>
    <property type="molecule type" value="Genomic_DNA"/>
</dbReference>
<protein>
    <submittedName>
        <fullName evidence="1">Uncharacterized protein</fullName>
    </submittedName>
</protein>
<proteinExistence type="predicted"/>
<evidence type="ECO:0000313" key="2">
    <source>
        <dbReference type="Proteomes" id="UP000050901"/>
    </source>
</evidence>